<evidence type="ECO:0000256" key="1">
    <source>
        <dbReference type="ARBA" id="ARBA00022598"/>
    </source>
</evidence>
<evidence type="ECO:0000313" key="7">
    <source>
        <dbReference type="EMBL" id="GAH62865.1"/>
    </source>
</evidence>
<keyword evidence="4" id="KW-0648">Protein biosynthesis</keyword>
<dbReference type="SUPFAM" id="SSF55681">
    <property type="entry name" value="Class II aaRS and biotin synthetases"/>
    <property type="match status" value="1"/>
</dbReference>
<keyword evidence="3" id="KW-0067">ATP-binding</keyword>
<gene>
    <name evidence="7" type="ORF">S03H2_46266</name>
</gene>
<dbReference type="EMBL" id="BARU01029038">
    <property type="protein sequence ID" value="GAH62865.1"/>
    <property type="molecule type" value="Genomic_DNA"/>
</dbReference>
<proteinExistence type="predicted"/>
<dbReference type="GO" id="GO:0005524">
    <property type="term" value="F:ATP binding"/>
    <property type="evidence" value="ECO:0007669"/>
    <property type="project" value="UniProtKB-KW"/>
</dbReference>
<accession>X1I0M1</accession>
<comment type="caution">
    <text evidence="7">The sequence shown here is derived from an EMBL/GenBank/DDBJ whole genome shotgun (WGS) entry which is preliminary data.</text>
</comment>
<dbReference type="Pfam" id="PF01409">
    <property type="entry name" value="tRNA-synt_2d"/>
    <property type="match status" value="1"/>
</dbReference>
<dbReference type="GO" id="GO:0004812">
    <property type="term" value="F:aminoacyl-tRNA ligase activity"/>
    <property type="evidence" value="ECO:0007669"/>
    <property type="project" value="UniProtKB-KW"/>
</dbReference>
<dbReference type="InterPro" id="IPR045864">
    <property type="entry name" value="aa-tRNA-synth_II/BPL/LPL"/>
</dbReference>
<reference evidence="7" key="1">
    <citation type="journal article" date="2014" name="Front. Microbiol.">
        <title>High frequency of phylogenetically diverse reductive dehalogenase-homologous genes in deep subseafloor sedimentary metagenomes.</title>
        <authorList>
            <person name="Kawai M."/>
            <person name="Futagami T."/>
            <person name="Toyoda A."/>
            <person name="Takaki Y."/>
            <person name="Nishi S."/>
            <person name="Hori S."/>
            <person name="Arai W."/>
            <person name="Tsubouchi T."/>
            <person name="Morono Y."/>
            <person name="Uchiyama I."/>
            <person name="Ito T."/>
            <person name="Fujiyama A."/>
            <person name="Inagaki F."/>
            <person name="Takami H."/>
        </authorList>
    </citation>
    <scope>NUCLEOTIDE SEQUENCE</scope>
    <source>
        <strain evidence="7">Expedition CK06-06</strain>
    </source>
</reference>
<evidence type="ECO:0000256" key="3">
    <source>
        <dbReference type="ARBA" id="ARBA00022840"/>
    </source>
</evidence>
<keyword evidence="5" id="KW-0030">Aminoacyl-tRNA synthetase</keyword>
<dbReference type="Gene3D" id="3.30.930.10">
    <property type="entry name" value="Bira Bifunctional Protein, Domain 2"/>
    <property type="match status" value="1"/>
</dbReference>
<organism evidence="7">
    <name type="scientific">marine sediment metagenome</name>
    <dbReference type="NCBI Taxonomy" id="412755"/>
    <lineage>
        <taxon>unclassified sequences</taxon>
        <taxon>metagenomes</taxon>
        <taxon>ecological metagenomes</taxon>
    </lineage>
</organism>
<dbReference type="GO" id="GO:0006412">
    <property type="term" value="P:translation"/>
    <property type="evidence" value="ECO:0007669"/>
    <property type="project" value="UniProtKB-KW"/>
</dbReference>
<keyword evidence="1" id="KW-0436">Ligase</keyword>
<dbReference type="InterPro" id="IPR002319">
    <property type="entry name" value="Phenylalanyl-tRNA_Synthase"/>
</dbReference>
<keyword evidence="2" id="KW-0547">Nucleotide-binding</keyword>
<dbReference type="AlphaFoldDB" id="X1I0M1"/>
<feature type="domain" description="Phenylalanyl-tRNA synthetase" evidence="6">
    <location>
        <begin position="1"/>
        <end position="44"/>
    </location>
</feature>
<sequence>MGGAGVYREEVTNPVGVKYPVLAWGLGIGRLAMLSLGLTDIRDL</sequence>
<evidence type="ECO:0000256" key="5">
    <source>
        <dbReference type="ARBA" id="ARBA00023146"/>
    </source>
</evidence>
<evidence type="ECO:0000256" key="4">
    <source>
        <dbReference type="ARBA" id="ARBA00022917"/>
    </source>
</evidence>
<evidence type="ECO:0000259" key="6">
    <source>
        <dbReference type="Pfam" id="PF01409"/>
    </source>
</evidence>
<name>X1I0M1_9ZZZZ</name>
<evidence type="ECO:0000256" key="2">
    <source>
        <dbReference type="ARBA" id="ARBA00022741"/>
    </source>
</evidence>
<dbReference type="GO" id="GO:0000049">
    <property type="term" value="F:tRNA binding"/>
    <property type="evidence" value="ECO:0007669"/>
    <property type="project" value="InterPro"/>
</dbReference>
<protein>
    <recommendedName>
        <fullName evidence="6">Phenylalanyl-tRNA synthetase domain-containing protein</fullName>
    </recommendedName>
</protein>
<dbReference type="GO" id="GO:0043039">
    <property type="term" value="P:tRNA aminoacylation"/>
    <property type="evidence" value="ECO:0007669"/>
    <property type="project" value="InterPro"/>
</dbReference>